<protein>
    <submittedName>
        <fullName evidence="1">Uncharacterized protein</fullName>
    </submittedName>
</protein>
<dbReference type="Proteomes" id="UP001168528">
    <property type="component" value="Unassembled WGS sequence"/>
</dbReference>
<sequence>MKNRKGNRVSQISNWSKMLPIGTLLIAVLLSIWSIYYKPSLSYSWTEMRPQMRDSVRIIEEYGAIPGEFVGIAATTPQQWYTREWLMNNAKENELIKLLEYPNGVVKATAYEALVKQSSLDKYSLLSQVLNDTITFVYYQSGCQGEMLMLGEYILKHVIYLPSDKTPSPQPGALMNLELAQVQVQELQYLYEHRMEKKKQYLKEKFKQKI</sequence>
<gene>
    <name evidence="1" type="ORF">Q0590_37140</name>
</gene>
<evidence type="ECO:0000313" key="2">
    <source>
        <dbReference type="Proteomes" id="UP001168528"/>
    </source>
</evidence>
<organism evidence="1 2">
    <name type="scientific">Rhodocytophaga aerolata</name>
    <dbReference type="NCBI Taxonomy" id="455078"/>
    <lineage>
        <taxon>Bacteria</taxon>
        <taxon>Pseudomonadati</taxon>
        <taxon>Bacteroidota</taxon>
        <taxon>Cytophagia</taxon>
        <taxon>Cytophagales</taxon>
        <taxon>Rhodocytophagaceae</taxon>
        <taxon>Rhodocytophaga</taxon>
    </lineage>
</organism>
<keyword evidence="2" id="KW-1185">Reference proteome</keyword>
<reference evidence="1" key="1">
    <citation type="submission" date="2023-07" db="EMBL/GenBank/DDBJ databases">
        <title>The genome sequence of Rhodocytophaga aerolata KACC 12507.</title>
        <authorList>
            <person name="Zhang X."/>
        </authorList>
    </citation>
    <scope>NUCLEOTIDE SEQUENCE</scope>
    <source>
        <strain evidence="1">KACC 12507</strain>
    </source>
</reference>
<accession>A0ABT8RIY5</accession>
<proteinExistence type="predicted"/>
<dbReference type="RefSeq" id="WP_302042748.1">
    <property type="nucleotide sequence ID" value="NZ_JAUKPO010000135.1"/>
</dbReference>
<dbReference type="EMBL" id="JAUKPO010000135">
    <property type="protein sequence ID" value="MDO1451954.1"/>
    <property type="molecule type" value="Genomic_DNA"/>
</dbReference>
<name>A0ABT8RIY5_9BACT</name>
<comment type="caution">
    <text evidence="1">The sequence shown here is derived from an EMBL/GenBank/DDBJ whole genome shotgun (WGS) entry which is preliminary data.</text>
</comment>
<evidence type="ECO:0000313" key="1">
    <source>
        <dbReference type="EMBL" id="MDO1451954.1"/>
    </source>
</evidence>